<name>A0AAW4IZE3_9GAMM</name>
<organism evidence="1 2">
    <name type="scientific">Psychrobacter halodurans</name>
    <dbReference type="NCBI Taxonomy" id="2818439"/>
    <lineage>
        <taxon>Bacteria</taxon>
        <taxon>Pseudomonadati</taxon>
        <taxon>Pseudomonadota</taxon>
        <taxon>Gammaproteobacteria</taxon>
        <taxon>Moraxellales</taxon>
        <taxon>Moraxellaceae</taxon>
        <taxon>Psychrobacter</taxon>
    </lineage>
</organism>
<comment type="caution">
    <text evidence="1">The sequence shown here is derived from an EMBL/GenBank/DDBJ whole genome shotgun (WGS) entry which is preliminary data.</text>
</comment>
<gene>
    <name evidence="1" type="ORF">J3491_09705</name>
</gene>
<dbReference type="AlphaFoldDB" id="A0AAW4IZE3"/>
<sequence>MSQFPQITLNSGHYLAQHLSAINSDIKPATVHALWQDIATRYNETTRAYHTLSHLQQLFAQFEQIKHKLNEPHIVALALFYHDVIYDPLRTDNEQKSAEYAAETLRPYLSAEQCEHLYALIMMTANHQLTGLSDPDKVNDAAYLLDMDLSILAAPWSQYERYAQAVRQEYGHVPLAEYRTGRMAVLNRLLAQPTLYLTHYYYERLETPARANIQRELTLLAA</sequence>
<evidence type="ECO:0000313" key="1">
    <source>
        <dbReference type="EMBL" id="MBO1517607.1"/>
    </source>
</evidence>
<dbReference type="PANTHER" id="PTHR21174">
    <property type="match status" value="1"/>
</dbReference>
<proteinExistence type="predicted"/>
<reference evidence="1 2" key="1">
    <citation type="submission" date="2021-03" db="EMBL/GenBank/DDBJ databases">
        <authorList>
            <person name="Shang D.-D."/>
            <person name="Du Z.-J."/>
            <person name="Chen G.-J."/>
        </authorList>
    </citation>
    <scope>NUCLEOTIDE SEQUENCE [LARGE SCALE GENOMIC DNA]</scope>
    <source>
        <strain evidence="1 2">F2608</strain>
    </source>
</reference>
<dbReference type="PANTHER" id="PTHR21174:SF0">
    <property type="entry name" value="HD PHOSPHOHYDROLASE FAMILY PROTEIN-RELATED"/>
    <property type="match status" value="1"/>
</dbReference>
<dbReference type="EMBL" id="JAGBKN010000022">
    <property type="protein sequence ID" value="MBO1517607.1"/>
    <property type="molecule type" value="Genomic_DNA"/>
</dbReference>
<dbReference type="PIRSF" id="PIRSF035170">
    <property type="entry name" value="HD_phosphohydro"/>
    <property type="match status" value="1"/>
</dbReference>
<dbReference type="SUPFAM" id="SSF109604">
    <property type="entry name" value="HD-domain/PDEase-like"/>
    <property type="match status" value="1"/>
</dbReference>
<protein>
    <recommendedName>
        <fullName evidence="3">Metal-dependent HD superfamily phosphohydrolase</fullName>
    </recommendedName>
</protein>
<dbReference type="Proteomes" id="UP000664161">
    <property type="component" value="Unassembled WGS sequence"/>
</dbReference>
<dbReference type="InterPro" id="IPR009218">
    <property type="entry name" value="HD_phosphohydro"/>
</dbReference>
<evidence type="ECO:0000313" key="2">
    <source>
        <dbReference type="Proteomes" id="UP000664161"/>
    </source>
</evidence>
<accession>A0AAW4IZE3</accession>
<dbReference type="RefSeq" id="WP_207970066.1">
    <property type="nucleotide sequence ID" value="NZ_JAGBKN010000022.1"/>
</dbReference>
<evidence type="ECO:0008006" key="3">
    <source>
        <dbReference type="Google" id="ProtNLM"/>
    </source>
</evidence>
<keyword evidence="2" id="KW-1185">Reference proteome</keyword>